<accession>A0ABD3NXQ8</accession>
<dbReference type="PANTHER" id="PTHR10706:SF130">
    <property type="entry name" value="F-BOX ONLY PROTEIN 31"/>
    <property type="match status" value="1"/>
</dbReference>
<evidence type="ECO:0000313" key="4">
    <source>
        <dbReference type="EMBL" id="KAL3780323.1"/>
    </source>
</evidence>
<evidence type="ECO:0000256" key="3">
    <source>
        <dbReference type="SAM" id="SignalP"/>
    </source>
</evidence>
<keyword evidence="3" id="KW-0732">Signal</keyword>
<name>A0ABD3NXQ8_9STRA</name>
<evidence type="ECO:0000313" key="5">
    <source>
        <dbReference type="Proteomes" id="UP001530400"/>
    </source>
</evidence>
<keyword evidence="5" id="KW-1185">Reference proteome</keyword>
<dbReference type="Proteomes" id="UP001530400">
    <property type="component" value="Unassembled WGS sequence"/>
</dbReference>
<sequence>MAPNIFLLLLLSSLLLSPSSSFVPTTPTKLVKPLSATSSEENNSRLNQEEIVHPINHADYIKEPSNNDLPPPLVDNTVISPNQQSSSLINEYDDARSIEFNIDPLQAHQPSKRHMARLQLEARLKAIYTPVNSNEYWDLRDEILQLEEDLQVAKSHLGSTRYGNSNGKSSAGVKAIETMLRRCQAKDAEHVYRVTSRAAEVAERMGRWEEADRFAEESARARRMLPQFNLEGLWVGKYGKHGFEMINVTYSGDQLIAYKVTGDQNIPRGHISFVVDLSPPGSYSDMMEDEQDGSFGSYCVDLPRYPGRGQAAEPNYENPQYLEGQLVVIGPGDYFSFAWIPLEHQIFFGRPSPELTLKMLREGGSPSLTAGMGGPVPLLEDGNVRAMTDYLFRCMEITLDRIEDERCEGKAEGCGIWYGGDDEGICHFQ</sequence>
<evidence type="ECO:0000256" key="1">
    <source>
        <dbReference type="ARBA" id="ARBA00004906"/>
    </source>
</evidence>
<protein>
    <submittedName>
        <fullName evidence="4">Uncharacterized protein</fullName>
    </submittedName>
</protein>
<organism evidence="4 5">
    <name type="scientific">Cyclotella atomus</name>
    <dbReference type="NCBI Taxonomy" id="382360"/>
    <lineage>
        <taxon>Eukaryota</taxon>
        <taxon>Sar</taxon>
        <taxon>Stramenopiles</taxon>
        <taxon>Ochrophyta</taxon>
        <taxon>Bacillariophyta</taxon>
        <taxon>Coscinodiscophyceae</taxon>
        <taxon>Thalassiosirophycidae</taxon>
        <taxon>Stephanodiscales</taxon>
        <taxon>Stephanodiscaceae</taxon>
        <taxon>Cyclotella</taxon>
    </lineage>
</organism>
<proteinExistence type="predicted"/>
<dbReference type="PANTHER" id="PTHR10706">
    <property type="entry name" value="F-BOX FAMILY PROTEIN"/>
    <property type="match status" value="1"/>
</dbReference>
<reference evidence="4 5" key="1">
    <citation type="submission" date="2024-10" db="EMBL/GenBank/DDBJ databases">
        <title>Updated reference genomes for cyclostephanoid diatoms.</title>
        <authorList>
            <person name="Roberts W.R."/>
            <person name="Alverson A.J."/>
        </authorList>
    </citation>
    <scope>NUCLEOTIDE SEQUENCE [LARGE SCALE GENOMIC DNA]</scope>
    <source>
        <strain evidence="4 5">AJA010-31</strain>
    </source>
</reference>
<evidence type="ECO:0000256" key="2">
    <source>
        <dbReference type="ARBA" id="ARBA00022786"/>
    </source>
</evidence>
<dbReference type="InterPro" id="IPR045048">
    <property type="entry name" value="FBXO31/39"/>
</dbReference>
<dbReference type="Pfam" id="PF12014">
    <property type="entry name" value="Cyclin_D1_bind"/>
    <property type="match status" value="1"/>
</dbReference>
<dbReference type="AlphaFoldDB" id="A0ABD3NXQ8"/>
<gene>
    <name evidence="4" type="ORF">ACHAWO_010110</name>
</gene>
<keyword evidence="2" id="KW-0833">Ubl conjugation pathway</keyword>
<feature type="chain" id="PRO_5044846817" evidence="3">
    <location>
        <begin position="22"/>
        <end position="429"/>
    </location>
</feature>
<comment type="pathway">
    <text evidence="1">Protein modification; protein ubiquitination.</text>
</comment>
<dbReference type="EMBL" id="JALLPJ020000897">
    <property type="protein sequence ID" value="KAL3780323.1"/>
    <property type="molecule type" value="Genomic_DNA"/>
</dbReference>
<feature type="signal peptide" evidence="3">
    <location>
        <begin position="1"/>
        <end position="21"/>
    </location>
</feature>
<comment type="caution">
    <text evidence="4">The sequence shown here is derived from an EMBL/GenBank/DDBJ whole genome shotgun (WGS) entry which is preliminary data.</text>
</comment>